<dbReference type="AlphaFoldDB" id="A0AAN7ZX51"/>
<dbReference type="Pfam" id="PF08528">
    <property type="entry name" value="Whi5"/>
    <property type="match status" value="1"/>
</dbReference>
<dbReference type="GO" id="GO:0005634">
    <property type="term" value="C:nucleus"/>
    <property type="evidence" value="ECO:0007669"/>
    <property type="project" value="UniProtKB-SubCell"/>
</dbReference>
<keyword evidence="8" id="KW-0539">Nucleus</keyword>
<dbReference type="InterPro" id="IPR013734">
    <property type="entry name" value="TF_Nrm1/Whi5"/>
</dbReference>
<accession>A0AAN7ZX51</accession>
<dbReference type="Proteomes" id="UP001306508">
    <property type="component" value="Unassembled WGS sequence"/>
</dbReference>
<comment type="caution">
    <text evidence="9">The sequence shown here is derived from an EMBL/GenBank/DDBJ whole genome shotgun (WGS) entry which is preliminary data.</text>
</comment>
<protein>
    <submittedName>
        <fullName evidence="9">Uncharacterized protein</fullName>
    </submittedName>
</protein>
<reference evidence="10" key="1">
    <citation type="submission" date="2023-07" db="EMBL/GenBank/DDBJ databases">
        <title>A draft genome of Kazachstania heterogenica Y-27499.</title>
        <authorList>
            <person name="Donic C."/>
            <person name="Kralova J.S."/>
            <person name="Fidel L."/>
            <person name="Ben-Dor S."/>
            <person name="Jung S."/>
        </authorList>
    </citation>
    <scope>NUCLEOTIDE SEQUENCE [LARGE SCALE GENOMIC DNA]</scope>
    <source>
        <strain evidence="10">Y27499</strain>
    </source>
</reference>
<gene>
    <name evidence="9" type="ORF">RI543_003920</name>
</gene>
<comment type="subcellular location">
    <subcellularLocation>
        <location evidence="2">Cytoplasm</location>
    </subcellularLocation>
    <subcellularLocation>
        <location evidence="1">Nucleus</location>
    </subcellularLocation>
</comment>
<evidence type="ECO:0000256" key="7">
    <source>
        <dbReference type="ARBA" id="ARBA00023163"/>
    </source>
</evidence>
<evidence type="ECO:0000256" key="1">
    <source>
        <dbReference type="ARBA" id="ARBA00004123"/>
    </source>
</evidence>
<evidence type="ECO:0000256" key="4">
    <source>
        <dbReference type="ARBA" id="ARBA00022490"/>
    </source>
</evidence>
<dbReference type="EMBL" id="JAWIZZ010000053">
    <property type="protein sequence ID" value="KAK5778261.1"/>
    <property type="molecule type" value="Genomic_DNA"/>
</dbReference>
<dbReference type="GO" id="GO:0005737">
    <property type="term" value="C:cytoplasm"/>
    <property type="evidence" value="ECO:0007669"/>
    <property type="project" value="UniProtKB-SubCell"/>
</dbReference>
<sequence length="364" mass="40625">MSVQNQRVPLREYSNIKLNRMPLLSNGNNTIQKFDRNEIPQLTDNLNENSQPIDLNTKLKTNSNPSTVASPANKNTQMSILLNESPTNRILKTLIPNISLYNSTASITTSNNNNNIATNKTTEDINDLHSSDKVKTNYTELSKRLQIRLQFAYYKLRTKQIDKSFSDLKHNMVNRNSQTINNFSKHNISSNSANKIIKESNNIRTKRRKLVVSHGNYKTPAKNHPKIIIDEVTSSDTVISTPSTMANNTTTQTISADSNRTGILVPQIISTAETTTATTKTVVKNNDDTDTNKNIPIDINTLSPNNNTTLLDCHTTPIRGSLKQLSKTHVEHVLPSTNSVSIQETPMRVKAAKSLIQLFSSISK</sequence>
<comment type="similarity">
    <text evidence="3">Belongs to the WHI5/NRM1 family.</text>
</comment>
<keyword evidence="10" id="KW-1185">Reference proteome</keyword>
<keyword evidence="5" id="KW-0678">Repressor</keyword>
<proteinExistence type="inferred from homology"/>
<evidence type="ECO:0000256" key="6">
    <source>
        <dbReference type="ARBA" id="ARBA00023015"/>
    </source>
</evidence>
<keyword evidence="6" id="KW-0805">Transcription regulation</keyword>
<name>A0AAN7ZX51_9SACH</name>
<evidence type="ECO:0000256" key="8">
    <source>
        <dbReference type="ARBA" id="ARBA00023242"/>
    </source>
</evidence>
<evidence type="ECO:0000313" key="10">
    <source>
        <dbReference type="Proteomes" id="UP001306508"/>
    </source>
</evidence>
<keyword evidence="4" id="KW-0963">Cytoplasm</keyword>
<organism evidence="9 10">
    <name type="scientific">Arxiozyma heterogenica</name>
    <dbReference type="NCBI Taxonomy" id="278026"/>
    <lineage>
        <taxon>Eukaryota</taxon>
        <taxon>Fungi</taxon>
        <taxon>Dikarya</taxon>
        <taxon>Ascomycota</taxon>
        <taxon>Saccharomycotina</taxon>
        <taxon>Saccharomycetes</taxon>
        <taxon>Saccharomycetales</taxon>
        <taxon>Saccharomycetaceae</taxon>
        <taxon>Arxiozyma</taxon>
    </lineage>
</organism>
<evidence type="ECO:0000256" key="3">
    <source>
        <dbReference type="ARBA" id="ARBA00006922"/>
    </source>
</evidence>
<evidence type="ECO:0000256" key="5">
    <source>
        <dbReference type="ARBA" id="ARBA00022491"/>
    </source>
</evidence>
<keyword evidence="7" id="KW-0804">Transcription</keyword>
<evidence type="ECO:0000313" key="9">
    <source>
        <dbReference type="EMBL" id="KAK5778261.1"/>
    </source>
</evidence>
<evidence type="ECO:0000256" key="2">
    <source>
        <dbReference type="ARBA" id="ARBA00004496"/>
    </source>
</evidence>